<accession>A0A848MH56</accession>
<protein>
    <submittedName>
        <fullName evidence="1">Uncharacterized protein</fullName>
    </submittedName>
</protein>
<dbReference type="Proteomes" id="UP000585363">
    <property type="component" value="Unassembled WGS sequence"/>
</dbReference>
<reference evidence="1 2" key="1">
    <citation type="submission" date="2020-01" db="EMBL/GenBank/DDBJ databases">
        <authorList>
            <person name="Lee S.D."/>
        </authorList>
    </citation>
    <scope>NUCLEOTIDE SEQUENCE [LARGE SCALE GENOMIC DNA]</scope>
    <source>
        <strain evidence="1 2">SAP-1</strain>
    </source>
</reference>
<proteinExistence type="predicted"/>
<keyword evidence="2" id="KW-1185">Reference proteome</keyword>
<dbReference type="RefSeq" id="WP_169402358.1">
    <property type="nucleotide sequence ID" value="NZ_JAADJU010000003.1"/>
</dbReference>
<reference evidence="1 2" key="2">
    <citation type="submission" date="2020-06" db="EMBL/GenBank/DDBJ databases">
        <title>Polyphasic characterization of a Rahnella strain isolated from tree sap.</title>
        <authorList>
            <person name="Kim I.S."/>
        </authorList>
    </citation>
    <scope>NUCLEOTIDE SEQUENCE [LARGE SCALE GENOMIC DNA]</scope>
    <source>
        <strain evidence="1 2">SAP-1</strain>
    </source>
</reference>
<evidence type="ECO:0000313" key="1">
    <source>
        <dbReference type="EMBL" id="NMP26666.1"/>
    </source>
</evidence>
<sequence>MHINSSNASQPYYFDSAPIKESKVTPDLASEGEAPIFSVSDLMERLRSKLEVELNTTNVAAFKKAVYELFDVQANVMIREAQEQNPGVKKEVAPHAAASCLLQTQCFDYDTLCSIRRLREFCERNGDMAINAAVRHSDFSGISHIAAFSVAMQTMIITEESRCELNMAGLAKILNSNDYPKPALFTRLIKLQQDIDDWLEGRGSNQLPEVLSLTYNKEQAERIFSLKY</sequence>
<name>A0A848MH56_9GAMM</name>
<organism evidence="1 2">
    <name type="scientific">Rouxiella aceris</name>
    <dbReference type="NCBI Taxonomy" id="2703884"/>
    <lineage>
        <taxon>Bacteria</taxon>
        <taxon>Pseudomonadati</taxon>
        <taxon>Pseudomonadota</taxon>
        <taxon>Gammaproteobacteria</taxon>
        <taxon>Enterobacterales</taxon>
        <taxon>Yersiniaceae</taxon>
        <taxon>Rouxiella</taxon>
    </lineage>
</organism>
<evidence type="ECO:0000313" key="2">
    <source>
        <dbReference type="Proteomes" id="UP000585363"/>
    </source>
</evidence>
<gene>
    <name evidence="1" type="ORF">GW590_07305</name>
</gene>
<comment type="caution">
    <text evidence="1">The sequence shown here is derived from an EMBL/GenBank/DDBJ whole genome shotgun (WGS) entry which is preliminary data.</text>
</comment>
<dbReference type="AlphaFoldDB" id="A0A848MH56"/>
<dbReference type="EMBL" id="JAADJU010000003">
    <property type="protein sequence ID" value="NMP26666.1"/>
    <property type="molecule type" value="Genomic_DNA"/>
</dbReference>